<proteinExistence type="predicted"/>
<name>A0A9Q7ABY6_9BACT</name>
<sequence>MGSDFRALFPSARIGVVVACDIDNGGVSEGKARLERAGAKALEGLGQTPLADHPDLACWRRAYKVFGAPKGHRSSVEALVRRVASGKGIPTINPLVDLYNALSLEFLFPAGGEDLDAVVGDVRLVLAAGGESFVPLGADESDPPRQGEVIYRDDEGVLCRCWNWREARRTCLSPSTKRALLVMENLDPGRDDAFGAALLALAEGVERLGGRGEIHLLDGEENAFLLPSR</sequence>
<dbReference type="Pfam" id="PF03483">
    <property type="entry name" value="B3_4"/>
    <property type="match status" value="1"/>
</dbReference>
<evidence type="ECO:0000313" key="2">
    <source>
        <dbReference type="EMBL" id="QTX33706.1"/>
    </source>
</evidence>
<feature type="domain" description="B3/B4 tRNA-binding" evidence="1">
    <location>
        <begin position="57"/>
        <end position="210"/>
    </location>
</feature>
<dbReference type="GO" id="GO:0004826">
    <property type="term" value="F:phenylalanine-tRNA ligase activity"/>
    <property type="evidence" value="ECO:0007669"/>
    <property type="project" value="InterPro"/>
</dbReference>
<keyword evidence="3" id="KW-1185">Reference proteome</keyword>
<dbReference type="Gene3D" id="3.50.40.10">
    <property type="entry name" value="Phenylalanyl-trna Synthetase, Chain B, domain 3"/>
    <property type="match status" value="1"/>
</dbReference>
<accession>A0A9Q7ABY6</accession>
<dbReference type="SUPFAM" id="SSF56037">
    <property type="entry name" value="PheT/TilS domain"/>
    <property type="match status" value="1"/>
</dbReference>
<dbReference type="PANTHER" id="PTHR39209:SF2">
    <property type="entry name" value="CYTOPLASMIC PROTEIN"/>
    <property type="match status" value="1"/>
</dbReference>
<gene>
    <name evidence="2" type="ORF">KAR29_06265</name>
</gene>
<protein>
    <recommendedName>
        <fullName evidence="1">B3/B4 tRNA-binding domain-containing protein</fullName>
    </recommendedName>
</protein>
<evidence type="ECO:0000259" key="1">
    <source>
        <dbReference type="SMART" id="SM00873"/>
    </source>
</evidence>
<dbReference type="KEGG" id="aram:KAR29_06265"/>
<dbReference type="InterPro" id="IPR020825">
    <property type="entry name" value="Phe-tRNA_synthase-like_B3/B4"/>
</dbReference>
<reference evidence="3" key="1">
    <citation type="submission" date="2021-04" db="EMBL/GenBank/DDBJ databases">
        <title>A novel Synergistetes isolate from a pyrite-forming mixed culture.</title>
        <authorList>
            <person name="Bunk B."/>
            <person name="Sproer C."/>
            <person name="Spring S."/>
            <person name="Pester M."/>
        </authorList>
    </citation>
    <scope>NUCLEOTIDE SEQUENCE [LARGE SCALE GENOMIC DNA]</scope>
    <source>
        <strain evidence="3">J.5.4.2-T.3.5.2</strain>
    </source>
</reference>
<evidence type="ECO:0000313" key="3">
    <source>
        <dbReference type="Proteomes" id="UP000671879"/>
    </source>
</evidence>
<dbReference type="InterPro" id="IPR005146">
    <property type="entry name" value="B3/B4_tRNA-bd"/>
</dbReference>
<dbReference type="AlphaFoldDB" id="A0A9Q7ABY6"/>
<dbReference type="EMBL" id="CP072943">
    <property type="protein sequence ID" value="QTX33706.1"/>
    <property type="molecule type" value="Genomic_DNA"/>
</dbReference>
<dbReference type="SMART" id="SM00873">
    <property type="entry name" value="B3_4"/>
    <property type="match status" value="1"/>
</dbReference>
<dbReference type="Proteomes" id="UP000671879">
    <property type="component" value="Chromosome"/>
</dbReference>
<dbReference type="PANTHER" id="PTHR39209">
    <property type="match status" value="1"/>
</dbReference>
<dbReference type="GO" id="GO:0003723">
    <property type="term" value="F:RNA binding"/>
    <property type="evidence" value="ECO:0007669"/>
    <property type="project" value="InterPro"/>
</dbReference>
<organism evidence="2 3">
    <name type="scientific">Aminithiophilus ramosus</name>
    <dbReference type="NCBI Taxonomy" id="3029084"/>
    <lineage>
        <taxon>Bacteria</taxon>
        <taxon>Thermotogati</taxon>
        <taxon>Synergistota</taxon>
        <taxon>Synergistia</taxon>
        <taxon>Synergistales</taxon>
        <taxon>Aminithiophilaceae</taxon>
        <taxon>Aminithiophilus</taxon>
    </lineage>
</organism>